<dbReference type="SUPFAM" id="SSF51445">
    <property type="entry name" value="(Trans)glycosidases"/>
    <property type="match status" value="1"/>
</dbReference>
<accession>C5DE98</accession>
<protein>
    <submittedName>
        <fullName evidence="4">KLTH0C07414p</fullName>
    </submittedName>
</protein>
<dbReference type="PANTHER" id="PTHR31297:SF43">
    <property type="entry name" value="GLUCAN 1,3-BETA-GLUCOSIDASE 3"/>
    <property type="match status" value="1"/>
</dbReference>
<dbReference type="GO" id="GO:0005737">
    <property type="term" value="C:cytoplasm"/>
    <property type="evidence" value="ECO:0007669"/>
    <property type="project" value="UniProtKB-ARBA"/>
</dbReference>
<dbReference type="AlphaFoldDB" id="C5DE98"/>
<dbReference type="FunCoup" id="C5DE98">
    <property type="interactions" value="49"/>
</dbReference>
<proteinExistence type="inferred from homology"/>
<evidence type="ECO:0000256" key="1">
    <source>
        <dbReference type="ARBA" id="ARBA00005641"/>
    </source>
</evidence>
<gene>
    <name evidence="4" type="ordered locus">KLTH0C07414g</name>
</gene>
<dbReference type="GO" id="GO:0046557">
    <property type="term" value="F:glucan endo-1,6-beta-glucosidase activity"/>
    <property type="evidence" value="ECO:0007669"/>
    <property type="project" value="TreeGrafter"/>
</dbReference>
<keyword evidence="5" id="KW-1185">Reference proteome</keyword>
<evidence type="ECO:0000313" key="5">
    <source>
        <dbReference type="Proteomes" id="UP000002036"/>
    </source>
</evidence>
<keyword evidence="3" id="KW-0326">Glycosidase</keyword>
<sequence>MFDKLKQKVQKLKISDDKEHVPNIGSSNSLSKRDIYRNRYNYGVNFGSLFVLESYIFHDLFEEGGDNEHDAVAAMVKKHSAEEVSKKLQNHYDSYVSDEEWSWLKNEAGVTAIRLPVGYWHVDNGKFITSSMKFHDLQKVYEAAKPWDYVRKIIQQADKHDIGVLVDLHGLPGGANGDAHSGESNGGSAKFFSNHDYVKTIVDDLIPFVVKDVCTPNENVIGLQVVNEAAFSESASHEKKFYAKAIKAVQSLDESLPVVISDGWWPGQWADWLNENKLVNNVVIDSHIYRCFSDEDKKKNARQLTDELPKSIDYPHDKADYMVGEFSCVIDEESWKRTKEPRDECVAAYGKKQVEVLRKKASWGWFFWTFKFQEGDGGEWGFQTMVNRGCIPKRPRVDPSIDDTKVKALADEHSKYWKENGGGKLETWRFEEGLKTAANDVLAFNNFDHSRVGRTNFFKNLRRSQHIDAKGDSKNVWEWEQGYEKGLSEFNKV</sequence>
<dbReference type="GO" id="GO:0005576">
    <property type="term" value="C:extracellular region"/>
    <property type="evidence" value="ECO:0007669"/>
    <property type="project" value="TreeGrafter"/>
</dbReference>
<dbReference type="STRING" id="559295.C5DE98"/>
<dbReference type="GO" id="GO:0009251">
    <property type="term" value="P:glucan catabolic process"/>
    <property type="evidence" value="ECO:0007669"/>
    <property type="project" value="TreeGrafter"/>
</dbReference>
<dbReference type="KEGG" id="lth:KLTH0C07414g"/>
<dbReference type="eggNOG" id="ENOG502QVVM">
    <property type="taxonomic scope" value="Eukaryota"/>
</dbReference>
<reference evidence="4 5" key="1">
    <citation type="journal article" date="2009" name="Genome Res.">
        <title>Comparative genomics of protoploid Saccharomycetaceae.</title>
        <authorList>
            <consortium name="The Genolevures Consortium"/>
            <person name="Souciet J.-L."/>
            <person name="Dujon B."/>
            <person name="Gaillardin C."/>
            <person name="Johnston M."/>
            <person name="Baret P.V."/>
            <person name="Cliften P."/>
            <person name="Sherman D.J."/>
            <person name="Weissenbach J."/>
            <person name="Westhof E."/>
            <person name="Wincker P."/>
            <person name="Jubin C."/>
            <person name="Poulain J."/>
            <person name="Barbe V."/>
            <person name="Segurens B."/>
            <person name="Artiguenave F."/>
            <person name="Anthouard V."/>
            <person name="Vacherie B."/>
            <person name="Val M.-E."/>
            <person name="Fulton R.S."/>
            <person name="Minx P."/>
            <person name="Wilson R."/>
            <person name="Durrens P."/>
            <person name="Jean G."/>
            <person name="Marck C."/>
            <person name="Martin T."/>
            <person name="Nikolski M."/>
            <person name="Rolland T."/>
            <person name="Seret M.-L."/>
            <person name="Casaregola S."/>
            <person name="Despons L."/>
            <person name="Fairhead C."/>
            <person name="Fischer G."/>
            <person name="Lafontaine I."/>
            <person name="Leh V."/>
            <person name="Lemaire M."/>
            <person name="de Montigny J."/>
            <person name="Neuveglise C."/>
            <person name="Thierry A."/>
            <person name="Blanc-Lenfle I."/>
            <person name="Bleykasten C."/>
            <person name="Diffels J."/>
            <person name="Fritsch E."/>
            <person name="Frangeul L."/>
            <person name="Goeffon A."/>
            <person name="Jauniaux N."/>
            <person name="Kachouri-Lafond R."/>
            <person name="Payen C."/>
            <person name="Potier S."/>
            <person name="Pribylova L."/>
            <person name="Ozanne C."/>
            <person name="Richard G.-F."/>
            <person name="Sacerdot C."/>
            <person name="Straub M.-L."/>
            <person name="Talla E."/>
        </authorList>
    </citation>
    <scope>NUCLEOTIDE SEQUENCE [LARGE SCALE GENOMIC DNA]</scope>
    <source>
        <strain evidence="5">ATCC 56472 / CBS 6340 / NRRL Y-8284</strain>
    </source>
</reference>
<dbReference type="HOGENOM" id="CLU_004624_8_2_1"/>
<dbReference type="OMA" id="GWFFWTL"/>
<name>C5DE98_LACTC</name>
<dbReference type="Proteomes" id="UP000002036">
    <property type="component" value="Chromosome C"/>
</dbReference>
<dbReference type="Gene3D" id="3.20.20.80">
    <property type="entry name" value="Glycosidases"/>
    <property type="match status" value="1"/>
</dbReference>
<dbReference type="InterPro" id="IPR017853">
    <property type="entry name" value="GH"/>
</dbReference>
<dbReference type="PANTHER" id="PTHR31297">
    <property type="entry name" value="GLUCAN ENDO-1,6-BETA-GLUCOSIDASE B"/>
    <property type="match status" value="1"/>
</dbReference>
<dbReference type="GO" id="GO:0009986">
    <property type="term" value="C:cell surface"/>
    <property type="evidence" value="ECO:0007669"/>
    <property type="project" value="TreeGrafter"/>
</dbReference>
<dbReference type="InterPro" id="IPR050386">
    <property type="entry name" value="Glycosyl_hydrolase_5"/>
</dbReference>
<dbReference type="OrthoDB" id="1887033at2759"/>
<comment type="similarity">
    <text evidence="1">Belongs to the glycosyl hydrolase 5 (cellulase A) family.</text>
</comment>
<dbReference type="GeneID" id="8291417"/>
<keyword evidence="2" id="KW-0378">Hydrolase</keyword>
<evidence type="ECO:0000313" key="4">
    <source>
        <dbReference type="EMBL" id="CAR22109.1"/>
    </source>
</evidence>
<dbReference type="EMBL" id="CU928167">
    <property type="protein sequence ID" value="CAR22109.1"/>
    <property type="molecule type" value="Genomic_DNA"/>
</dbReference>
<dbReference type="FunFam" id="3.20.20.80:FF:000100">
    <property type="entry name" value="Glycoside hydrolase superfamily"/>
    <property type="match status" value="1"/>
</dbReference>
<organism evidence="4 5">
    <name type="scientific">Lachancea thermotolerans (strain ATCC 56472 / CBS 6340 / NRRL Y-8284)</name>
    <name type="common">Yeast</name>
    <name type="synonym">Kluyveromyces thermotolerans</name>
    <dbReference type="NCBI Taxonomy" id="559295"/>
    <lineage>
        <taxon>Eukaryota</taxon>
        <taxon>Fungi</taxon>
        <taxon>Dikarya</taxon>
        <taxon>Ascomycota</taxon>
        <taxon>Saccharomycotina</taxon>
        <taxon>Saccharomycetes</taxon>
        <taxon>Saccharomycetales</taxon>
        <taxon>Saccharomycetaceae</taxon>
        <taxon>Lachancea</taxon>
    </lineage>
</organism>
<dbReference type="RefSeq" id="XP_002552547.1">
    <property type="nucleotide sequence ID" value="XM_002552501.1"/>
</dbReference>
<evidence type="ECO:0000256" key="3">
    <source>
        <dbReference type="ARBA" id="ARBA00023295"/>
    </source>
</evidence>
<evidence type="ECO:0000256" key="2">
    <source>
        <dbReference type="ARBA" id="ARBA00022801"/>
    </source>
</evidence>
<dbReference type="InParanoid" id="C5DE98"/>